<evidence type="ECO:0000259" key="5">
    <source>
        <dbReference type="Pfam" id="PF25954"/>
    </source>
</evidence>
<comment type="similarity">
    <text evidence="1">Belongs to the membrane fusion protein (MFP) (TC 8.A.1) family.</text>
</comment>
<dbReference type="Proteomes" id="UP000661077">
    <property type="component" value="Unassembled WGS sequence"/>
</dbReference>
<dbReference type="InterPro" id="IPR058637">
    <property type="entry name" value="YknX-like_C"/>
</dbReference>
<evidence type="ECO:0000313" key="7">
    <source>
        <dbReference type="EMBL" id="MBM0107267.1"/>
    </source>
</evidence>
<dbReference type="Pfam" id="PF25989">
    <property type="entry name" value="YknX_C"/>
    <property type="match status" value="1"/>
</dbReference>
<dbReference type="Pfam" id="PF25917">
    <property type="entry name" value="BSH_RND"/>
    <property type="match status" value="1"/>
</dbReference>
<accession>A0ABS1X201</accession>
<name>A0ABS1X201_9GAMM</name>
<evidence type="ECO:0000256" key="3">
    <source>
        <dbReference type="SAM" id="MobiDB-lite"/>
    </source>
</evidence>
<feature type="domain" description="Multidrug resistance protein MdtA-like barrel-sandwich hybrid" evidence="4">
    <location>
        <begin position="67"/>
        <end position="187"/>
    </location>
</feature>
<dbReference type="Gene3D" id="2.40.30.170">
    <property type="match status" value="1"/>
</dbReference>
<dbReference type="NCBIfam" id="TIGR01730">
    <property type="entry name" value="RND_mfp"/>
    <property type="match status" value="1"/>
</dbReference>
<keyword evidence="8" id="KW-1185">Reference proteome</keyword>
<sequence length="360" mass="38708">MPDRGSRPLQWALCAMLVIAVAGCSREQAGAGRGGGPEVIDVVTAEALIKPLGIEIEAVGTARANESVEVTSKASNTISAIRFEEGDRVRRGQVLVELDNAEERAALAEAEAALAESQNNFKRSRDLYTSKALSVSQLDLIEATLKGNQARVDVAKARLADTIIRASFDGNTGFRRVSVGSLVSPGTVITTLDDTSVIKLDFTVPETYLYVLDKGLAVRAATAGLPGREFTGKVAQIDSRIDPVSRSIAVRAELPNPKGELRPGMFMTVRMQGQETPALLVPEAAIVPEQGRTFVFVVENGEAVRREVKLGKRRPGEVEVLEGLKEHERVVVEGTQNLRDGGPVREQQQQSQAQAEQTSS</sequence>
<feature type="coiled-coil region" evidence="2">
    <location>
        <begin position="91"/>
        <end position="127"/>
    </location>
</feature>
<dbReference type="PANTHER" id="PTHR30469:SF16">
    <property type="entry name" value="HAE1 FAMILY EFFLUX PUMP MFP COMPONENT"/>
    <property type="match status" value="1"/>
</dbReference>
<proteinExistence type="inferred from homology"/>
<dbReference type="InterPro" id="IPR058625">
    <property type="entry name" value="MdtA-like_BSH"/>
</dbReference>
<dbReference type="RefSeq" id="WP_203169384.1">
    <property type="nucleotide sequence ID" value="NZ_JAEVLS010000005.1"/>
</dbReference>
<evidence type="ECO:0000256" key="2">
    <source>
        <dbReference type="SAM" id="Coils"/>
    </source>
</evidence>
<evidence type="ECO:0000256" key="1">
    <source>
        <dbReference type="ARBA" id="ARBA00009477"/>
    </source>
</evidence>
<dbReference type="InterPro" id="IPR058792">
    <property type="entry name" value="Beta-barrel_RND_2"/>
</dbReference>
<dbReference type="PANTHER" id="PTHR30469">
    <property type="entry name" value="MULTIDRUG RESISTANCE PROTEIN MDTA"/>
    <property type="match status" value="1"/>
</dbReference>
<dbReference type="SUPFAM" id="SSF111369">
    <property type="entry name" value="HlyD-like secretion proteins"/>
    <property type="match status" value="1"/>
</dbReference>
<feature type="domain" description="YknX-like C-terminal permuted SH3-like" evidence="6">
    <location>
        <begin position="279"/>
        <end position="345"/>
    </location>
</feature>
<feature type="region of interest" description="Disordered" evidence="3">
    <location>
        <begin position="333"/>
        <end position="360"/>
    </location>
</feature>
<reference evidence="7 8" key="1">
    <citation type="journal article" date="2021" name="Int. J. Syst. Evol. Microbiol.">
        <title>Steroidobacter gossypii sp. nov., isolated from soil of cotton cropping field.</title>
        <authorList>
            <person name="Huang R."/>
            <person name="Yang S."/>
            <person name="Zhen C."/>
            <person name="Liu W."/>
        </authorList>
    </citation>
    <scope>NUCLEOTIDE SEQUENCE [LARGE SCALE GENOMIC DNA]</scope>
    <source>
        <strain evidence="7 8">S1-65</strain>
    </source>
</reference>
<dbReference type="InterPro" id="IPR006143">
    <property type="entry name" value="RND_pump_MFP"/>
</dbReference>
<protein>
    <submittedName>
        <fullName evidence="7">Efflux RND transporter periplasmic adaptor subunit</fullName>
    </submittedName>
</protein>
<dbReference type="EMBL" id="JAEVLS010000005">
    <property type="protein sequence ID" value="MBM0107267.1"/>
    <property type="molecule type" value="Genomic_DNA"/>
</dbReference>
<dbReference type="Gene3D" id="2.40.420.20">
    <property type="match status" value="1"/>
</dbReference>
<feature type="compositionally biased region" description="Low complexity" evidence="3">
    <location>
        <begin position="346"/>
        <end position="360"/>
    </location>
</feature>
<dbReference type="Pfam" id="PF25954">
    <property type="entry name" value="Beta-barrel_RND_2"/>
    <property type="match status" value="1"/>
</dbReference>
<keyword evidence="2" id="KW-0175">Coiled coil</keyword>
<dbReference type="PROSITE" id="PS51257">
    <property type="entry name" value="PROKAR_LIPOPROTEIN"/>
    <property type="match status" value="1"/>
</dbReference>
<feature type="domain" description="CusB-like beta-barrel" evidence="5">
    <location>
        <begin position="201"/>
        <end position="274"/>
    </location>
</feature>
<dbReference type="Gene3D" id="2.40.50.100">
    <property type="match status" value="1"/>
</dbReference>
<evidence type="ECO:0000259" key="4">
    <source>
        <dbReference type="Pfam" id="PF25917"/>
    </source>
</evidence>
<gene>
    <name evidence="7" type="ORF">JM946_21225</name>
</gene>
<evidence type="ECO:0000313" key="8">
    <source>
        <dbReference type="Proteomes" id="UP000661077"/>
    </source>
</evidence>
<dbReference type="Gene3D" id="1.10.287.470">
    <property type="entry name" value="Helix hairpin bin"/>
    <property type="match status" value="1"/>
</dbReference>
<organism evidence="7 8">
    <name type="scientific">Steroidobacter gossypii</name>
    <dbReference type="NCBI Taxonomy" id="2805490"/>
    <lineage>
        <taxon>Bacteria</taxon>
        <taxon>Pseudomonadati</taxon>
        <taxon>Pseudomonadota</taxon>
        <taxon>Gammaproteobacteria</taxon>
        <taxon>Steroidobacterales</taxon>
        <taxon>Steroidobacteraceae</taxon>
        <taxon>Steroidobacter</taxon>
    </lineage>
</organism>
<evidence type="ECO:0000259" key="6">
    <source>
        <dbReference type="Pfam" id="PF25989"/>
    </source>
</evidence>
<comment type="caution">
    <text evidence="7">The sequence shown here is derived from an EMBL/GenBank/DDBJ whole genome shotgun (WGS) entry which is preliminary data.</text>
</comment>